<organism evidence="1 2">
    <name type="scientific">Protopolystoma xenopodis</name>
    <dbReference type="NCBI Taxonomy" id="117903"/>
    <lineage>
        <taxon>Eukaryota</taxon>
        <taxon>Metazoa</taxon>
        <taxon>Spiralia</taxon>
        <taxon>Lophotrochozoa</taxon>
        <taxon>Platyhelminthes</taxon>
        <taxon>Monogenea</taxon>
        <taxon>Polyopisthocotylea</taxon>
        <taxon>Polystomatidea</taxon>
        <taxon>Polystomatidae</taxon>
        <taxon>Protopolystoma</taxon>
    </lineage>
</organism>
<proteinExistence type="predicted"/>
<sequence>MNDTYIDYEDEDYIEDSQIRIPPTVTSIQVSDPSLLRRSTPQDEKPVIIRGINASGGQLRHLVWRNGQLQNLTPAVRPEIPNHPARPNHNHMISSNFCPGNLMTLGSGSAYGDQNVLLMPRQERPLVTVHMPKLPLPTGSAALFSRCV</sequence>
<name>A0A3S5BDN6_9PLAT</name>
<dbReference type="EMBL" id="CAAALY010046847">
    <property type="protein sequence ID" value="VEL20521.1"/>
    <property type="molecule type" value="Genomic_DNA"/>
</dbReference>
<comment type="caution">
    <text evidence="1">The sequence shown here is derived from an EMBL/GenBank/DDBJ whole genome shotgun (WGS) entry which is preliminary data.</text>
</comment>
<dbReference type="Proteomes" id="UP000784294">
    <property type="component" value="Unassembled WGS sequence"/>
</dbReference>
<accession>A0A3S5BDN6</accession>
<evidence type="ECO:0000313" key="2">
    <source>
        <dbReference type="Proteomes" id="UP000784294"/>
    </source>
</evidence>
<protein>
    <submittedName>
        <fullName evidence="1">Uncharacterized protein</fullName>
    </submittedName>
</protein>
<gene>
    <name evidence="1" type="ORF">PXEA_LOCUS13961</name>
</gene>
<keyword evidence="2" id="KW-1185">Reference proteome</keyword>
<dbReference type="AlphaFoldDB" id="A0A3S5BDN6"/>
<reference evidence="1" key="1">
    <citation type="submission" date="2018-11" db="EMBL/GenBank/DDBJ databases">
        <authorList>
            <consortium name="Pathogen Informatics"/>
        </authorList>
    </citation>
    <scope>NUCLEOTIDE SEQUENCE</scope>
</reference>
<evidence type="ECO:0000313" key="1">
    <source>
        <dbReference type="EMBL" id="VEL20521.1"/>
    </source>
</evidence>